<evidence type="ECO:0000259" key="2">
    <source>
        <dbReference type="PROSITE" id="PS51724"/>
    </source>
</evidence>
<dbReference type="InterPro" id="IPR007730">
    <property type="entry name" value="SPOR-like_dom"/>
</dbReference>
<dbReference type="SUPFAM" id="SSF110997">
    <property type="entry name" value="Sporulation related repeat"/>
    <property type="match status" value="1"/>
</dbReference>
<evidence type="ECO:0000256" key="1">
    <source>
        <dbReference type="SAM" id="SignalP"/>
    </source>
</evidence>
<feature type="chain" id="PRO_5027834337" evidence="1">
    <location>
        <begin position="25"/>
        <end position="215"/>
    </location>
</feature>
<reference evidence="3" key="1">
    <citation type="submission" date="2020-01" db="EMBL/GenBank/DDBJ databases">
        <authorList>
            <person name="Meier V. D."/>
            <person name="Meier V D."/>
        </authorList>
    </citation>
    <scope>NUCLEOTIDE SEQUENCE</scope>
    <source>
        <strain evidence="3">HLG_WM_MAG_02</strain>
    </source>
</reference>
<proteinExistence type="predicted"/>
<protein>
    <submittedName>
        <fullName evidence="3">RlpA-like lipoprotein</fullName>
    </submittedName>
</protein>
<dbReference type="AlphaFoldDB" id="A0A6S6S2E9"/>
<dbReference type="PROSITE" id="PS51724">
    <property type="entry name" value="SPOR"/>
    <property type="match status" value="1"/>
</dbReference>
<keyword evidence="1" id="KW-0732">Signal</keyword>
<dbReference type="InterPro" id="IPR036680">
    <property type="entry name" value="SPOR-like_sf"/>
</dbReference>
<gene>
    <name evidence="3" type="ORF">HELGO_WM10761</name>
</gene>
<keyword evidence="3" id="KW-0449">Lipoprotein</keyword>
<evidence type="ECO:0000313" key="3">
    <source>
        <dbReference type="EMBL" id="CAA6803770.1"/>
    </source>
</evidence>
<feature type="domain" description="SPOR" evidence="2">
    <location>
        <begin position="137"/>
        <end position="215"/>
    </location>
</feature>
<dbReference type="Pfam" id="PF05036">
    <property type="entry name" value="SPOR"/>
    <property type="match status" value="1"/>
</dbReference>
<dbReference type="EMBL" id="CACVAZ010000014">
    <property type="protein sequence ID" value="CAA6803770.1"/>
    <property type="molecule type" value="Genomic_DNA"/>
</dbReference>
<organism evidence="3">
    <name type="scientific">uncultured Sulfurovum sp</name>
    <dbReference type="NCBI Taxonomy" id="269237"/>
    <lineage>
        <taxon>Bacteria</taxon>
        <taxon>Pseudomonadati</taxon>
        <taxon>Campylobacterota</taxon>
        <taxon>Epsilonproteobacteria</taxon>
        <taxon>Campylobacterales</taxon>
        <taxon>Sulfurovaceae</taxon>
        <taxon>Sulfurovum</taxon>
        <taxon>environmental samples</taxon>
    </lineage>
</organism>
<dbReference type="Gene3D" id="3.30.70.1070">
    <property type="entry name" value="Sporulation related repeat"/>
    <property type="match status" value="1"/>
</dbReference>
<accession>A0A6S6S2E9</accession>
<feature type="signal peptide" evidence="1">
    <location>
        <begin position="1"/>
        <end position="24"/>
    </location>
</feature>
<sequence length="215" mass="23750">MNIFNKKTLLFFTLSSLMINGCVAKNKVAVKVPMQTKTIFSSNQVQSKNTWKKVNTSNKEDCIDCYATGTDNSKLASSSNNTSSTIVKNSFVETKSFGAYDYTEKASDTSIKVNNYMATTVPAISSVNSAYGTYSSSSNSANTAIQVGAFREYVGATKYMKRYNALSNKYKVTIKTGSKNGQPLHRVRIEGFKTKAEAKKFMYSYGINDAFVVRK</sequence>
<name>A0A6S6S2E9_9BACT</name>
<dbReference type="GO" id="GO:0042834">
    <property type="term" value="F:peptidoglycan binding"/>
    <property type="evidence" value="ECO:0007669"/>
    <property type="project" value="InterPro"/>
</dbReference>